<protein>
    <submittedName>
        <fullName evidence="1">Uncharacterized protein</fullName>
    </submittedName>
</protein>
<evidence type="ECO:0000313" key="1">
    <source>
        <dbReference type="EMBL" id="EKO34581.1"/>
    </source>
</evidence>
<dbReference type="AlphaFoldDB" id="A0A0E2BI12"/>
<organism evidence="1 2">
    <name type="scientific">Leptospira santarosai str. MOR084</name>
    <dbReference type="NCBI Taxonomy" id="1049984"/>
    <lineage>
        <taxon>Bacteria</taxon>
        <taxon>Pseudomonadati</taxon>
        <taxon>Spirochaetota</taxon>
        <taxon>Spirochaetia</taxon>
        <taxon>Leptospirales</taxon>
        <taxon>Leptospiraceae</taxon>
        <taxon>Leptospira</taxon>
    </lineage>
</organism>
<proteinExistence type="predicted"/>
<comment type="caution">
    <text evidence="1">The sequence shown here is derived from an EMBL/GenBank/DDBJ whole genome shotgun (WGS) entry which is preliminary data.</text>
</comment>
<reference evidence="1" key="1">
    <citation type="submission" date="2012-10" db="EMBL/GenBank/DDBJ databases">
        <authorList>
            <person name="Harkins D.M."/>
            <person name="Durkin A.S."/>
            <person name="Brinkac L.M."/>
            <person name="Haft D.H."/>
            <person name="Selengut J.D."/>
            <person name="Sanka R."/>
            <person name="DePew J."/>
            <person name="Purushe J."/>
            <person name="Matthias M.A."/>
            <person name="Vinetz J.M."/>
            <person name="Sutton G.G."/>
            <person name="Nierman W.C."/>
            <person name="Fouts D.E."/>
        </authorList>
    </citation>
    <scope>NUCLEOTIDE SEQUENCE [LARGE SCALE GENOMIC DNA]</scope>
    <source>
        <strain evidence="1">MOR084</strain>
    </source>
</reference>
<evidence type="ECO:0000313" key="2">
    <source>
        <dbReference type="Proteomes" id="UP000006329"/>
    </source>
</evidence>
<dbReference type="Proteomes" id="UP000006329">
    <property type="component" value="Unassembled WGS sequence"/>
</dbReference>
<gene>
    <name evidence="1" type="ORF">LEP1GSC179_3434</name>
</gene>
<sequence length="38" mass="4448">MFSISLIDSFETGSYTENLRFTTDHEHPSFYESSISRD</sequence>
<accession>A0A0E2BI12</accession>
<name>A0A0E2BI12_9LEPT</name>
<dbReference type="EMBL" id="AHON02000029">
    <property type="protein sequence ID" value="EKO34581.1"/>
    <property type="molecule type" value="Genomic_DNA"/>
</dbReference>
<keyword evidence="2" id="KW-1185">Reference proteome</keyword>